<reference evidence="1 2" key="1">
    <citation type="submission" date="2017-10" db="EMBL/GenBank/DDBJ databases">
        <title>Sequencing the genomes of 1000 actinobacteria strains.</title>
        <authorList>
            <person name="Klenk H.-P."/>
        </authorList>
    </citation>
    <scope>NUCLEOTIDE SEQUENCE [LARGE SCALE GENOMIC DNA]</scope>
    <source>
        <strain evidence="1 2">DSM 21863</strain>
    </source>
</reference>
<gene>
    <name evidence="1" type="ORF">ATJ88_1047</name>
</gene>
<evidence type="ECO:0000313" key="2">
    <source>
        <dbReference type="Proteomes" id="UP000224130"/>
    </source>
</evidence>
<protein>
    <submittedName>
        <fullName evidence="1">Uncharacterized protein</fullName>
    </submittedName>
</protein>
<dbReference type="AlphaFoldDB" id="A0A2A9EW55"/>
<evidence type="ECO:0000313" key="1">
    <source>
        <dbReference type="EMBL" id="PFG42389.1"/>
    </source>
</evidence>
<name>A0A2A9EW55_9MICO</name>
<keyword evidence="2" id="KW-1185">Reference proteome</keyword>
<organism evidence="1 2">
    <name type="scientific">Isoptericola jiangsuensis</name>
    <dbReference type="NCBI Taxonomy" id="548579"/>
    <lineage>
        <taxon>Bacteria</taxon>
        <taxon>Bacillati</taxon>
        <taxon>Actinomycetota</taxon>
        <taxon>Actinomycetes</taxon>
        <taxon>Micrococcales</taxon>
        <taxon>Promicromonosporaceae</taxon>
        <taxon>Isoptericola</taxon>
    </lineage>
</organism>
<sequence length="54" mass="5686">MEIMKPFIGAIGNVTGENSALRGPVPTVRLRARHATGELLADLAPSSATWSQPV</sequence>
<comment type="caution">
    <text evidence="1">The sequence shown here is derived from an EMBL/GenBank/DDBJ whole genome shotgun (WGS) entry which is preliminary data.</text>
</comment>
<proteinExistence type="predicted"/>
<dbReference type="EMBL" id="PDJJ01000001">
    <property type="protein sequence ID" value="PFG42389.1"/>
    <property type="molecule type" value="Genomic_DNA"/>
</dbReference>
<dbReference type="Proteomes" id="UP000224130">
    <property type="component" value="Unassembled WGS sequence"/>
</dbReference>
<dbReference type="RefSeq" id="WP_211287466.1">
    <property type="nucleotide sequence ID" value="NZ_PDJJ01000001.1"/>
</dbReference>
<accession>A0A2A9EW55</accession>